<gene>
    <name evidence="1" type="ORF">Goari_022837</name>
</gene>
<name>A0A7J8YRX5_GOSAI</name>
<keyword evidence="2" id="KW-1185">Reference proteome</keyword>
<sequence length="60" mass="6597">MKAHGCEIWDLASRNPDFSKLFNDGLACTSKVITSAILSGYKQGSIPLDHWLMSEVGQEV</sequence>
<dbReference type="AlphaFoldDB" id="A0A7J8YRX5"/>
<evidence type="ECO:0000313" key="2">
    <source>
        <dbReference type="Proteomes" id="UP000593577"/>
    </source>
</evidence>
<comment type="caution">
    <text evidence="1">The sequence shown here is derived from an EMBL/GenBank/DDBJ whole genome shotgun (WGS) entry which is preliminary data.</text>
</comment>
<accession>A0A7J8YRX5</accession>
<protein>
    <submittedName>
        <fullName evidence="1">Uncharacterized protein</fullName>
    </submittedName>
</protein>
<evidence type="ECO:0000313" key="1">
    <source>
        <dbReference type="EMBL" id="MBA0702356.1"/>
    </source>
</evidence>
<dbReference type="Proteomes" id="UP000593577">
    <property type="component" value="Unassembled WGS sequence"/>
</dbReference>
<dbReference type="InterPro" id="IPR029063">
    <property type="entry name" value="SAM-dependent_MTases_sf"/>
</dbReference>
<organism evidence="1 2">
    <name type="scientific">Gossypium aridum</name>
    <name type="common">American cotton</name>
    <name type="synonym">Erioxylum aridum</name>
    <dbReference type="NCBI Taxonomy" id="34290"/>
    <lineage>
        <taxon>Eukaryota</taxon>
        <taxon>Viridiplantae</taxon>
        <taxon>Streptophyta</taxon>
        <taxon>Embryophyta</taxon>
        <taxon>Tracheophyta</taxon>
        <taxon>Spermatophyta</taxon>
        <taxon>Magnoliopsida</taxon>
        <taxon>eudicotyledons</taxon>
        <taxon>Gunneridae</taxon>
        <taxon>Pentapetalae</taxon>
        <taxon>rosids</taxon>
        <taxon>malvids</taxon>
        <taxon>Malvales</taxon>
        <taxon>Malvaceae</taxon>
        <taxon>Malvoideae</taxon>
        <taxon>Gossypium</taxon>
    </lineage>
</organism>
<dbReference type="EMBL" id="JABFAA010350881">
    <property type="protein sequence ID" value="MBA0702356.1"/>
    <property type="molecule type" value="Genomic_DNA"/>
</dbReference>
<reference evidence="1 2" key="1">
    <citation type="journal article" date="2019" name="Genome Biol. Evol.">
        <title>Insights into the evolution of the New World diploid cottons (Gossypium, subgenus Houzingenia) based on genome sequencing.</title>
        <authorList>
            <person name="Grover C.E."/>
            <person name="Arick M.A. 2nd"/>
            <person name="Thrash A."/>
            <person name="Conover J.L."/>
            <person name="Sanders W.S."/>
            <person name="Peterson D.G."/>
            <person name="Frelichowski J.E."/>
            <person name="Scheffler J.A."/>
            <person name="Scheffler B.E."/>
            <person name="Wendel J.F."/>
        </authorList>
    </citation>
    <scope>NUCLEOTIDE SEQUENCE [LARGE SCALE GENOMIC DNA]</scope>
    <source>
        <strain evidence="1">185</strain>
        <tissue evidence="1">Leaf</tissue>
    </source>
</reference>
<dbReference type="Gene3D" id="3.40.50.150">
    <property type="entry name" value="Vaccinia Virus protein VP39"/>
    <property type="match status" value="1"/>
</dbReference>
<proteinExistence type="predicted"/>